<dbReference type="Proteomes" id="UP000184514">
    <property type="component" value="Unassembled WGS sequence"/>
</dbReference>
<dbReference type="Pfam" id="PF11150">
    <property type="entry name" value="DUF2927"/>
    <property type="match status" value="1"/>
</dbReference>
<evidence type="ECO:0000313" key="1">
    <source>
        <dbReference type="EMBL" id="OJI93081.1"/>
    </source>
</evidence>
<evidence type="ECO:0008006" key="3">
    <source>
        <dbReference type="Google" id="ProtNLM"/>
    </source>
</evidence>
<dbReference type="AlphaFoldDB" id="A0A1L9NV28"/>
<sequence>MRRFLLPFYLVLSGCVPSTPSDMPSRAQTQSVAGNLPAVKVFSAPRPTPSLRANSDIARDFLELSFNLESGRSLPVLTRFEGPISVRVTGKPSAGLGSDLSRLLHRLRTEARIDIKQNQAENANITIEAVSRKEIRAMLPQAACFVAPNVSSLAQYKLARRTSLVNWTSLRERKRLAIFLPNDSSPQEVRDCLHEELAQALGPLNDLYRLPDSVFNDDNVHTVLTGFDMLILRAYYDRSLHNGMSKRQVAERIGGILSRVNPRGAQYAPRRLTRTPRSWINSIQRALGPGAGQNERLRAAHEAMQIAVAMGWNDHRRAFSHYAMGRLNMSSDLKKAREHFAIAARIYGQDPSTRLHAAYAASQLASFYIAEGDGNAALRQIGPHLDTAGRYENAALMSTLMLQRAEALDLAGRTSEARTIRMDSLGWARYGFGPDWAVRAKLREISSLSPLKRGRG</sequence>
<dbReference type="InterPro" id="IPR021323">
    <property type="entry name" value="DUF2927"/>
</dbReference>
<dbReference type="EMBL" id="MLCB01000158">
    <property type="protein sequence ID" value="OJI93081.1"/>
    <property type="molecule type" value="Genomic_DNA"/>
</dbReference>
<proteinExistence type="predicted"/>
<gene>
    <name evidence="1" type="ORF">PFRI_27290</name>
</gene>
<comment type="caution">
    <text evidence="1">The sequence shown here is derived from an EMBL/GenBank/DDBJ whole genome shotgun (WGS) entry which is preliminary data.</text>
</comment>
<organism evidence="1 2">
    <name type="scientific">Planktotalea frisia</name>
    <dbReference type="NCBI Taxonomy" id="696762"/>
    <lineage>
        <taxon>Bacteria</taxon>
        <taxon>Pseudomonadati</taxon>
        <taxon>Pseudomonadota</taxon>
        <taxon>Alphaproteobacteria</taxon>
        <taxon>Rhodobacterales</taxon>
        <taxon>Paracoccaceae</taxon>
        <taxon>Planktotalea</taxon>
    </lineage>
</organism>
<reference evidence="1 2" key="1">
    <citation type="submission" date="2016-10" db="EMBL/GenBank/DDBJ databases">
        <title>Genome sequence of Planktotalea frisia SH6-1.</title>
        <authorList>
            <person name="Poehlein A."/>
            <person name="Bakenhus I."/>
            <person name="Voget S."/>
            <person name="Brinkhoff T."/>
            <person name="Simon M."/>
        </authorList>
    </citation>
    <scope>NUCLEOTIDE SEQUENCE [LARGE SCALE GENOMIC DNA]</scope>
    <source>
        <strain evidence="1 2">SH6-1</strain>
    </source>
</reference>
<dbReference type="STRING" id="696762.PFRI_27290"/>
<protein>
    <recommendedName>
        <fullName evidence="3">ATP-dependent transcriptional regulator</fullName>
    </recommendedName>
</protein>
<evidence type="ECO:0000313" key="2">
    <source>
        <dbReference type="Proteomes" id="UP000184514"/>
    </source>
</evidence>
<dbReference type="RefSeq" id="WP_072631260.1">
    <property type="nucleotide sequence ID" value="NZ_JABBAN010000086.1"/>
</dbReference>
<dbReference type="OrthoDB" id="7823193at2"/>
<dbReference type="PROSITE" id="PS51257">
    <property type="entry name" value="PROKAR_LIPOPROTEIN"/>
    <property type="match status" value="1"/>
</dbReference>
<accession>A0A1L9NV28</accession>
<name>A0A1L9NV28_9RHOB</name>
<keyword evidence="2" id="KW-1185">Reference proteome</keyword>